<dbReference type="EMBL" id="UYSL01020615">
    <property type="protein sequence ID" value="VDL75443.1"/>
    <property type="molecule type" value="Genomic_DNA"/>
</dbReference>
<dbReference type="WBParaSite" id="NBR_0001185301-mRNA-1">
    <property type="protein sequence ID" value="NBR_0001185301-mRNA-1"/>
    <property type="gene ID" value="NBR_0001185301"/>
</dbReference>
<reference evidence="5" key="1">
    <citation type="submission" date="2016-04" db="UniProtKB">
        <authorList>
            <consortium name="WormBaseParasite"/>
        </authorList>
    </citation>
    <scope>IDENTIFICATION</scope>
</reference>
<dbReference type="STRING" id="27835.A0A158R0H9"/>
<evidence type="ECO:0000259" key="2">
    <source>
        <dbReference type="Pfam" id="PF00089"/>
    </source>
</evidence>
<sequence>MVPRPSHFEAYVGTKCPYQAGCTKKHRVVRAWMHPKWTPCGEYDHDFAIFELADDVLPSVALPICMAEPDTALMRPLMSSGHGRDTANQNTRHLAVVLYDEYTVNHTIDTIIGYSTKRAIASCPGDSGAGLFQLDCRDRYTLVGVHSGGTNCQEKNMDKKIRFKGVIMSHFSDVRPDLEWICRLTGVCPMHRRAPTPWRRTELKSEDKENNDKSKTKLKTVEAKTKPDAAVTAKKEG</sequence>
<dbReference type="PANTHER" id="PTHR24260">
    <property type="match status" value="1"/>
</dbReference>
<dbReference type="SUPFAM" id="SSF50494">
    <property type="entry name" value="Trypsin-like serine proteases"/>
    <property type="match status" value="1"/>
</dbReference>
<dbReference type="InterPro" id="IPR009003">
    <property type="entry name" value="Peptidase_S1_PA"/>
</dbReference>
<dbReference type="Gene3D" id="2.40.10.10">
    <property type="entry name" value="Trypsin-like serine proteases"/>
    <property type="match status" value="1"/>
</dbReference>
<gene>
    <name evidence="3" type="ORF">NBR_LOCUS11854</name>
</gene>
<reference evidence="3 4" key="2">
    <citation type="submission" date="2018-11" db="EMBL/GenBank/DDBJ databases">
        <authorList>
            <consortium name="Pathogen Informatics"/>
        </authorList>
    </citation>
    <scope>NUCLEOTIDE SEQUENCE [LARGE SCALE GENOMIC DNA]</scope>
</reference>
<feature type="domain" description="Peptidase S1" evidence="2">
    <location>
        <begin position="19"/>
        <end position="156"/>
    </location>
</feature>
<dbReference type="Proteomes" id="UP000271162">
    <property type="component" value="Unassembled WGS sequence"/>
</dbReference>
<organism evidence="5">
    <name type="scientific">Nippostrongylus brasiliensis</name>
    <name type="common">Rat hookworm</name>
    <dbReference type="NCBI Taxonomy" id="27835"/>
    <lineage>
        <taxon>Eukaryota</taxon>
        <taxon>Metazoa</taxon>
        <taxon>Ecdysozoa</taxon>
        <taxon>Nematoda</taxon>
        <taxon>Chromadorea</taxon>
        <taxon>Rhabditida</taxon>
        <taxon>Rhabditina</taxon>
        <taxon>Rhabditomorpha</taxon>
        <taxon>Strongyloidea</taxon>
        <taxon>Heligmosomidae</taxon>
        <taxon>Nippostrongylus</taxon>
    </lineage>
</organism>
<dbReference type="GO" id="GO:0006508">
    <property type="term" value="P:proteolysis"/>
    <property type="evidence" value="ECO:0007669"/>
    <property type="project" value="InterPro"/>
</dbReference>
<accession>A0A158R0H9</accession>
<dbReference type="InterPro" id="IPR043504">
    <property type="entry name" value="Peptidase_S1_PA_chymotrypsin"/>
</dbReference>
<dbReference type="InterPro" id="IPR001254">
    <property type="entry name" value="Trypsin_dom"/>
</dbReference>
<feature type="region of interest" description="Disordered" evidence="1">
    <location>
        <begin position="198"/>
        <end position="237"/>
    </location>
</feature>
<name>A0A158R0H9_NIPBR</name>
<evidence type="ECO:0000313" key="3">
    <source>
        <dbReference type="EMBL" id="VDL75443.1"/>
    </source>
</evidence>
<keyword evidence="4" id="KW-1185">Reference proteome</keyword>
<dbReference type="InterPro" id="IPR051333">
    <property type="entry name" value="CLIP_Serine_Protease"/>
</dbReference>
<proteinExistence type="predicted"/>
<evidence type="ECO:0000256" key="1">
    <source>
        <dbReference type="SAM" id="MobiDB-lite"/>
    </source>
</evidence>
<evidence type="ECO:0000313" key="4">
    <source>
        <dbReference type="Proteomes" id="UP000271162"/>
    </source>
</evidence>
<dbReference type="PANTHER" id="PTHR24260:SF136">
    <property type="entry name" value="GH08193P-RELATED"/>
    <property type="match status" value="1"/>
</dbReference>
<dbReference type="GO" id="GO:0004252">
    <property type="term" value="F:serine-type endopeptidase activity"/>
    <property type="evidence" value="ECO:0007669"/>
    <property type="project" value="InterPro"/>
</dbReference>
<protein>
    <submittedName>
        <fullName evidence="5">Peptidase S1 domain-containing protein</fullName>
    </submittedName>
</protein>
<dbReference type="AlphaFoldDB" id="A0A158R0H9"/>
<feature type="compositionally biased region" description="Basic and acidic residues" evidence="1">
    <location>
        <begin position="199"/>
        <end position="237"/>
    </location>
</feature>
<dbReference type="Pfam" id="PF00089">
    <property type="entry name" value="Trypsin"/>
    <property type="match status" value="1"/>
</dbReference>
<evidence type="ECO:0000313" key="5">
    <source>
        <dbReference type="WBParaSite" id="NBR_0001185301-mRNA-1"/>
    </source>
</evidence>